<reference evidence="8 9" key="1">
    <citation type="submission" date="2017-11" db="EMBL/GenBank/DDBJ databases">
        <title>De novo assembly and phasing of dikaryotic genomes from two isolates of Puccinia coronata f. sp. avenae, the causal agent of oat crown rust.</title>
        <authorList>
            <person name="Miller M.E."/>
            <person name="Zhang Y."/>
            <person name="Omidvar V."/>
            <person name="Sperschneider J."/>
            <person name="Schwessinger B."/>
            <person name="Raley C."/>
            <person name="Palmer J.M."/>
            <person name="Garnica D."/>
            <person name="Upadhyaya N."/>
            <person name="Rathjen J."/>
            <person name="Taylor J.M."/>
            <person name="Park R.F."/>
            <person name="Dodds P.N."/>
            <person name="Hirsch C.D."/>
            <person name="Kianian S.F."/>
            <person name="Figueroa M."/>
        </authorList>
    </citation>
    <scope>NUCLEOTIDE SEQUENCE [LARGE SCALE GENOMIC DNA]</scope>
    <source>
        <strain evidence="7">12NC29</strain>
        <strain evidence="6">12SD80</strain>
    </source>
</reference>
<dbReference type="PANTHER" id="PTHR23407">
    <property type="entry name" value="ATPASE INHIBITOR/5-FORMYLTETRAHYDROFOLATE CYCLO-LIGASE"/>
    <property type="match status" value="1"/>
</dbReference>
<dbReference type="Proteomes" id="UP000235392">
    <property type="component" value="Unassembled WGS sequence"/>
</dbReference>
<dbReference type="GO" id="GO:0009396">
    <property type="term" value="P:folic acid-containing compound biosynthetic process"/>
    <property type="evidence" value="ECO:0007669"/>
    <property type="project" value="TreeGrafter"/>
</dbReference>
<evidence type="ECO:0000313" key="7">
    <source>
        <dbReference type="EMBL" id="PLW38593.1"/>
    </source>
</evidence>
<dbReference type="AlphaFoldDB" id="A0A2N5TYQ7"/>
<dbReference type="PANTHER" id="PTHR23407:SF1">
    <property type="entry name" value="5-FORMYLTETRAHYDROFOLATE CYCLO-LIGASE"/>
    <property type="match status" value="1"/>
</dbReference>
<evidence type="ECO:0000256" key="3">
    <source>
        <dbReference type="ARBA" id="ARBA00022840"/>
    </source>
</evidence>
<proteinExistence type="inferred from homology"/>
<dbReference type="STRING" id="200324.A0A2N5TYQ7"/>
<dbReference type="EC" id="6.3.3.2" evidence="5"/>
<dbReference type="InterPro" id="IPR024185">
    <property type="entry name" value="FTHF_cligase-like_sf"/>
</dbReference>
<keyword evidence="2" id="KW-0547">Nucleotide-binding</keyword>
<evidence type="ECO:0000256" key="1">
    <source>
        <dbReference type="ARBA" id="ARBA00010638"/>
    </source>
</evidence>
<dbReference type="InterPro" id="IPR002698">
    <property type="entry name" value="FTHF_cligase"/>
</dbReference>
<evidence type="ECO:0000313" key="9">
    <source>
        <dbReference type="Proteomes" id="UP000235392"/>
    </source>
</evidence>
<name>A0A2N5TYQ7_9BASI</name>
<accession>A0A2N5TYQ7</accession>
<evidence type="ECO:0000256" key="4">
    <source>
        <dbReference type="ARBA" id="ARBA00036539"/>
    </source>
</evidence>
<sequence length="266" mass="30112">MANRSSVARFASSAISSGRPLTYEAPPSIGRQKLLIRRQVRSLLKHISPESLAVQGDEVLKHLKSFTPYLDARRVSCYKSMSSAELPTDSIIKNLLETTGKKVFLPYIHDQKKTGTHRMEMLELKTWQAFQTDLVPVSFSSSSTSPQVFQFDPDKISGLENAQDEGLDLILLPGLAFDRYGNRLGHGKGYYDEYLNNEFNWPGFQPSSTDPADHEQNKKKKNLPILVGICLREQLLLSEEEYIPTQAHDRRLDYIVSPDGVFPRIK</sequence>
<comment type="similarity">
    <text evidence="1">Belongs to the 5-formyltetrahydrofolate cyclo-ligase family.</text>
</comment>
<keyword evidence="3" id="KW-0067">ATP-binding</keyword>
<protein>
    <recommendedName>
        <fullName evidence="5">5-formyltetrahydrofolate cyclo-ligase</fullName>
        <ecNumber evidence="5">6.3.3.2</ecNumber>
    </recommendedName>
</protein>
<evidence type="ECO:0000313" key="6">
    <source>
        <dbReference type="EMBL" id="PLW30629.1"/>
    </source>
</evidence>
<dbReference type="GO" id="GO:0030272">
    <property type="term" value="F:5-formyltetrahydrofolate cyclo-ligase activity"/>
    <property type="evidence" value="ECO:0007669"/>
    <property type="project" value="UniProtKB-EC"/>
</dbReference>
<dbReference type="SUPFAM" id="SSF100950">
    <property type="entry name" value="NagB/RpiA/CoA transferase-like"/>
    <property type="match status" value="1"/>
</dbReference>
<dbReference type="InterPro" id="IPR037171">
    <property type="entry name" value="NagB/RpiA_transferase-like"/>
</dbReference>
<dbReference type="GO" id="GO:0035999">
    <property type="term" value="P:tetrahydrofolate interconversion"/>
    <property type="evidence" value="ECO:0007669"/>
    <property type="project" value="TreeGrafter"/>
</dbReference>
<comment type="catalytic activity">
    <reaction evidence="4">
        <text>(6S)-5-formyl-5,6,7,8-tetrahydrofolate + ATP = (6R)-5,10-methenyltetrahydrofolate + ADP + phosphate</text>
        <dbReference type="Rhea" id="RHEA:10488"/>
        <dbReference type="ChEBI" id="CHEBI:30616"/>
        <dbReference type="ChEBI" id="CHEBI:43474"/>
        <dbReference type="ChEBI" id="CHEBI:57455"/>
        <dbReference type="ChEBI" id="CHEBI:57457"/>
        <dbReference type="ChEBI" id="CHEBI:456216"/>
        <dbReference type="EC" id="6.3.3.2"/>
    </reaction>
</comment>
<comment type="caution">
    <text evidence="6">The sequence shown here is derived from an EMBL/GenBank/DDBJ whole genome shotgun (WGS) entry which is preliminary data.</text>
</comment>
<dbReference type="GO" id="GO:0005739">
    <property type="term" value="C:mitochondrion"/>
    <property type="evidence" value="ECO:0007669"/>
    <property type="project" value="TreeGrafter"/>
</dbReference>
<keyword evidence="8" id="KW-1185">Reference proteome</keyword>
<dbReference type="GO" id="GO:0005524">
    <property type="term" value="F:ATP binding"/>
    <property type="evidence" value="ECO:0007669"/>
    <property type="project" value="UniProtKB-KW"/>
</dbReference>
<dbReference type="Proteomes" id="UP000235388">
    <property type="component" value="Unassembled WGS sequence"/>
</dbReference>
<dbReference type="EMBL" id="PGCI01000291">
    <property type="protein sequence ID" value="PLW30629.1"/>
    <property type="molecule type" value="Genomic_DNA"/>
</dbReference>
<dbReference type="EMBL" id="PGCJ01000205">
    <property type="protein sequence ID" value="PLW38593.1"/>
    <property type="molecule type" value="Genomic_DNA"/>
</dbReference>
<organism evidence="6 9">
    <name type="scientific">Puccinia coronata f. sp. avenae</name>
    <dbReference type="NCBI Taxonomy" id="200324"/>
    <lineage>
        <taxon>Eukaryota</taxon>
        <taxon>Fungi</taxon>
        <taxon>Dikarya</taxon>
        <taxon>Basidiomycota</taxon>
        <taxon>Pucciniomycotina</taxon>
        <taxon>Pucciniomycetes</taxon>
        <taxon>Pucciniales</taxon>
        <taxon>Pucciniaceae</taxon>
        <taxon>Puccinia</taxon>
    </lineage>
</organism>
<evidence type="ECO:0000256" key="5">
    <source>
        <dbReference type="ARBA" id="ARBA00038966"/>
    </source>
</evidence>
<dbReference type="Pfam" id="PF01812">
    <property type="entry name" value="5-FTHF_cyc-lig"/>
    <property type="match status" value="1"/>
</dbReference>
<dbReference type="OrthoDB" id="2015992at2759"/>
<evidence type="ECO:0000256" key="2">
    <source>
        <dbReference type="ARBA" id="ARBA00022741"/>
    </source>
</evidence>
<gene>
    <name evidence="7" type="ORF">PCANC_16549</name>
    <name evidence="6" type="ORF">PCASD_17761</name>
</gene>
<dbReference type="Gene3D" id="3.40.50.10420">
    <property type="entry name" value="NagB/RpiA/CoA transferase-like"/>
    <property type="match status" value="1"/>
</dbReference>
<evidence type="ECO:0000313" key="8">
    <source>
        <dbReference type="Proteomes" id="UP000235388"/>
    </source>
</evidence>